<proteinExistence type="predicted"/>
<name>A0A6G3WVS7_9ACTN</name>
<comment type="caution">
    <text evidence="1">The sequence shown here is derived from an EMBL/GenBank/DDBJ whole genome shotgun (WGS) entry which is preliminary data.</text>
</comment>
<accession>A0A6G3WVS7</accession>
<gene>
    <name evidence="1" type="ORF">G3M58_24090</name>
</gene>
<protein>
    <submittedName>
        <fullName evidence="1">Uncharacterized protein</fullName>
    </submittedName>
</protein>
<reference evidence="1" key="1">
    <citation type="submission" date="2020-01" db="EMBL/GenBank/DDBJ databases">
        <title>Insect and environment-associated Actinomycetes.</title>
        <authorList>
            <person name="Currrie C."/>
            <person name="Chevrette M."/>
            <person name="Carlson C."/>
            <person name="Stubbendieck R."/>
            <person name="Wendt-Pienkowski E."/>
        </authorList>
    </citation>
    <scope>NUCLEOTIDE SEQUENCE</scope>
    <source>
        <strain evidence="1">SID7499</strain>
    </source>
</reference>
<evidence type="ECO:0000313" key="1">
    <source>
        <dbReference type="EMBL" id="NEE09523.1"/>
    </source>
</evidence>
<dbReference type="AlphaFoldDB" id="A0A6G3WVS7"/>
<sequence>MCDAARCPQATHHGEHRRVWLSSADSSRKLLTMLPHSHKDARARIQMDIDRSQRVVDAIDAAHTV</sequence>
<organism evidence="1">
    <name type="scientific">Streptomyces sp. SID7499</name>
    <dbReference type="NCBI Taxonomy" id="2706086"/>
    <lineage>
        <taxon>Bacteria</taxon>
        <taxon>Bacillati</taxon>
        <taxon>Actinomycetota</taxon>
        <taxon>Actinomycetes</taxon>
        <taxon>Kitasatosporales</taxon>
        <taxon>Streptomycetaceae</taxon>
        <taxon>Streptomyces</taxon>
    </lineage>
</organism>
<dbReference type="EMBL" id="JAAGMN010002457">
    <property type="protein sequence ID" value="NEE09523.1"/>
    <property type="molecule type" value="Genomic_DNA"/>
</dbReference>